<keyword evidence="2" id="KW-1185">Reference proteome</keyword>
<dbReference type="EMBL" id="PDCK01000042">
    <property type="protein sequence ID" value="PRQ36886.1"/>
    <property type="molecule type" value="Genomic_DNA"/>
</dbReference>
<dbReference type="AlphaFoldDB" id="A0A2P6QRS6"/>
<organism evidence="1 2">
    <name type="scientific">Rosa chinensis</name>
    <name type="common">China rose</name>
    <dbReference type="NCBI Taxonomy" id="74649"/>
    <lineage>
        <taxon>Eukaryota</taxon>
        <taxon>Viridiplantae</taxon>
        <taxon>Streptophyta</taxon>
        <taxon>Embryophyta</taxon>
        <taxon>Tracheophyta</taxon>
        <taxon>Spermatophyta</taxon>
        <taxon>Magnoliopsida</taxon>
        <taxon>eudicotyledons</taxon>
        <taxon>Gunneridae</taxon>
        <taxon>Pentapetalae</taxon>
        <taxon>rosids</taxon>
        <taxon>fabids</taxon>
        <taxon>Rosales</taxon>
        <taxon>Rosaceae</taxon>
        <taxon>Rosoideae</taxon>
        <taxon>Rosoideae incertae sedis</taxon>
        <taxon>Rosa</taxon>
    </lineage>
</organism>
<dbReference type="Gramene" id="PRQ36886">
    <property type="protein sequence ID" value="PRQ36886"/>
    <property type="gene ID" value="RchiOBHm_Chr4g0396491"/>
</dbReference>
<reference evidence="1 2" key="1">
    <citation type="journal article" date="2018" name="Nat. Genet.">
        <title>The Rosa genome provides new insights in the design of modern roses.</title>
        <authorList>
            <person name="Bendahmane M."/>
        </authorList>
    </citation>
    <scope>NUCLEOTIDE SEQUENCE [LARGE SCALE GENOMIC DNA]</scope>
    <source>
        <strain evidence="2">cv. Old Blush</strain>
    </source>
</reference>
<gene>
    <name evidence="1" type="ORF">RchiOBHm_Chr4g0396491</name>
</gene>
<sequence length="78" mass="9155">MRMFGLIAQSTATLRFTLPRTGAGCRRLQVLESLRLFKKHHIEIRFRKYQIWRIEPAAAAEERKAGFQHSAVGFRIQR</sequence>
<protein>
    <submittedName>
        <fullName evidence="1">Uncharacterized protein</fullName>
    </submittedName>
</protein>
<accession>A0A2P6QRS6</accession>
<evidence type="ECO:0000313" key="2">
    <source>
        <dbReference type="Proteomes" id="UP000238479"/>
    </source>
</evidence>
<evidence type="ECO:0000313" key="1">
    <source>
        <dbReference type="EMBL" id="PRQ36886.1"/>
    </source>
</evidence>
<name>A0A2P6QRS6_ROSCH</name>
<dbReference type="Proteomes" id="UP000238479">
    <property type="component" value="Chromosome 4"/>
</dbReference>
<proteinExistence type="predicted"/>
<comment type="caution">
    <text evidence="1">The sequence shown here is derived from an EMBL/GenBank/DDBJ whole genome shotgun (WGS) entry which is preliminary data.</text>
</comment>